<organism evidence="1 2">
    <name type="scientific">Irpex rosettiformis</name>
    <dbReference type="NCBI Taxonomy" id="378272"/>
    <lineage>
        <taxon>Eukaryota</taxon>
        <taxon>Fungi</taxon>
        <taxon>Dikarya</taxon>
        <taxon>Basidiomycota</taxon>
        <taxon>Agaricomycotina</taxon>
        <taxon>Agaricomycetes</taxon>
        <taxon>Polyporales</taxon>
        <taxon>Irpicaceae</taxon>
        <taxon>Irpex</taxon>
    </lineage>
</organism>
<name>A0ACB8UAH1_9APHY</name>
<reference evidence="1" key="1">
    <citation type="journal article" date="2021" name="Environ. Microbiol.">
        <title>Gene family expansions and transcriptome signatures uncover fungal adaptations to wood decay.</title>
        <authorList>
            <person name="Hage H."/>
            <person name="Miyauchi S."/>
            <person name="Viragh M."/>
            <person name="Drula E."/>
            <person name="Min B."/>
            <person name="Chaduli D."/>
            <person name="Navarro D."/>
            <person name="Favel A."/>
            <person name="Norest M."/>
            <person name="Lesage-Meessen L."/>
            <person name="Balint B."/>
            <person name="Merenyi Z."/>
            <person name="de Eugenio L."/>
            <person name="Morin E."/>
            <person name="Martinez A.T."/>
            <person name="Baldrian P."/>
            <person name="Stursova M."/>
            <person name="Martinez M.J."/>
            <person name="Novotny C."/>
            <person name="Magnuson J.K."/>
            <person name="Spatafora J.W."/>
            <person name="Maurice S."/>
            <person name="Pangilinan J."/>
            <person name="Andreopoulos W."/>
            <person name="LaButti K."/>
            <person name="Hundley H."/>
            <person name="Na H."/>
            <person name="Kuo A."/>
            <person name="Barry K."/>
            <person name="Lipzen A."/>
            <person name="Henrissat B."/>
            <person name="Riley R."/>
            <person name="Ahrendt S."/>
            <person name="Nagy L.G."/>
            <person name="Grigoriev I.V."/>
            <person name="Martin F."/>
            <person name="Rosso M.N."/>
        </authorList>
    </citation>
    <scope>NUCLEOTIDE SEQUENCE</scope>
    <source>
        <strain evidence="1">CBS 384.51</strain>
    </source>
</reference>
<dbReference type="Proteomes" id="UP001055072">
    <property type="component" value="Unassembled WGS sequence"/>
</dbReference>
<dbReference type="EMBL" id="MU274906">
    <property type="protein sequence ID" value="KAI0091253.1"/>
    <property type="molecule type" value="Genomic_DNA"/>
</dbReference>
<evidence type="ECO:0000313" key="2">
    <source>
        <dbReference type="Proteomes" id="UP001055072"/>
    </source>
</evidence>
<keyword evidence="2" id="KW-1185">Reference proteome</keyword>
<evidence type="ECO:0000313" key="1">
    <source>
        <dbReference type="EMBL" id="KAI0091253.1"/>
    </source>
</evidence>
<protein>
    <submittedName>
        <fullName evidence="1">Yip1-domain-containing protein</fullName>
    </submittedName>
</protein>
<comment type="caution">
    <text evidence="1">The sequence shown here is derived from an EMBL/GenBank/DDBJ whole genome shotgun (WGS) entry which is preliminary data.</text>
</comment>
<accession>A0ACB8UAH1</accession>
<proteinExistence type="predicted"/>
<gene>
    <name evidence="1" type="ORF">BDY19DRAFT_1067887</name>
</gene>
<sequence>MQRPEDSLTTPLTSTSQFIQADDDDDLDEEAIPGFAHPTIGSDTPQSAVFDKGKGRATEQLATPTSAAGPARTPTLSGNIGSMPSGVPSSARRTIGGVQVENRFTGVDTLDEPITTTIGRDLLSIYTKLVQVLYPPKGGASREVLRDWDLWGPFVLCLLLGILLSLKAPASQSLGIFTSVVAIISLGSLVVTIQAKLLGGRVSFFQGLCVFGYCVAPLNVAAFVSTFVHLIYVRVPIALAAWAWCVWGKILRTFPAVNFLDGTRIEQQRILLAVYPLLLFYFILAWMIIIQ</sequence>